<dbReference type="Gene3D" id="3.30.420.280">
    <property type="match status" value="1"/>
</dbReference>
<evidence type="ECO:0000259" key="2">
    <source>
        <dbReference type="Pfam" id="PF17288"/>
    </source>
</evidence>
<organism evidence="3">
    <name type="scientific">Siphoviridae sp. ct3gT1</name>
    <dbReference type="NCBI Taxonomy" id="2825323"/>
    <lineage>
        <taxon>Viruses</taxon>
        <taxon>Duplodnaviria</taxon>
        <taxon>Heunggongvirae</taxon>
        <taxon>Uroviricota</taxon>
        <taxon>Caudoviricetes</taxon>
    </lineage>
</organism>
<dbReference type="EMBL" id="BK016094">
    <property type="protein sequence ID" value="DAF94550.1"/>
    <property type="molecule type" value="Genomic_DNA"/>
</dbReference>
<dbReference type="NCBIfam" id="TIGR01547">
    <property type="entry name" value="phage_term_2"/>
    <property type="match status" value="1"/>
</dbReference>
<reference evidence="3" key="1">
    <citation type="journal article" date="2021" name="Proc. Natl. Acad. Sci. U.S.A.">
        <title>A Catalog of Tens of Thousands of Viruses from Human Metagenomes Reveals Hidden Associations with Chronic Diseases.</title>
        <authorList>
            <person name="Tisza M.J."/>
            <person name="Buck C.B."/>
        </authorList>
    </citation>
    <scope>NUCLEOTIDE SEQUENCE</scope>
    <source>
        <strain evidence="3">Ct3gT1</strain>
    </source>
</reference>
<evidence type="ECO:0000259" key="1">
    <source>
        <dbReference type="Pfam" id="PF04466"/>
    </source>
</evidence>
<dbReference type="Gene3D" id="3.40.50.300">
    <property type="entry name" value="P-loop containing nucleotide triphosphate hydrolases"/>
    <property type="match status" value="1"/>
</dbReference>
<sequence>MKFNITRKLFNNAYLPQLENYETRFNVYYGGAGSGKSVFVFQKLILKYLKLANRKCLVVRKVNNTLRDSCFALIKSILSDWHLYEQCKINKTDLTVELPNGSTFILKGIDDPERIKSITNIDDIVVEECTELDEFDFDQLGLRLRSKNPYNQIHCMFNPVSKDNWVFKRWFNEFDSAPKEDLPNTMVLKTTYKDNRFLPKEYINSLLEMEKTNPVYYRIYALGEFATLSKLIYTNWDVDSFNYMEILKEKSTRTAIFGTDFGYTNDYTTLICSVIDEADKKIWIYDEHFEKHMTNEDIYNMYVDHRVAGERIVCDSSEPKSIEELRRLGCKRVVGAVKGKDSIMNGIQLIQQYEIIVHPDCAMIQEELRNYTFVKDKTTNQYINKAIDKYNHGLDAFRYSVMDIVNNKLPKIRFFDRNVLF</sequence>
<feature type="domain" description="Phage terminase large subunit N-terminal" evidence="1">
    <location>
        <begin position="24"/>
        <end position="224"/>
    </location>
</feature>
<name>A0A8S5UJK5_9CAUD</name>
<evidence type="ECO:0000313" key="3">
    <source>
        <dbReference type="EMBL" id="DAF94550.1"/>
    </source>
</evidence>
<dbReference type="InterPro" id="IPR035413">
    <property type="entry name" value="Terminase_L_C"/>
</dbReference>
<dbReference type="InterPro" id="IPR052380">
    <property type="entry name" value="Viral_DNA_packaging_terminase"/>
</dbReference>
<accession>A0A8S5UJK5</accession>
<feature type="domain" description="Phage terminase large subunit C-terminal" evidence="2">
    <location>
        <begin position="260"/>
        <end position="402"/>
    </location>
</feature>
<dbReference type="PANTHER" id="PTHR39184:SF1">
    <property type="entry name" value="PBSX PHAGE TERMINASE LARGE SUBUNIT"/>
    <property type="match status" value="1"/>
</dbReference>
<dbReference type="Pfam" id="PF04466">
    <property type="entry name" value="Terminase_3"/>
    <property type="match status" value="1"/>
</dbReference>
<dbReference type="InterPro" id="IPR035412">
    <property type="entry name" value="Terminase_L_N"/>
</dbReference>
<protein>
    <submittedName>
        <fullName evidence="3">Terminase large subunit</fullName>
    </submittedName>
</protein>
<dbReference type="InterPro" id="IPR006437">
    <property type="entry name" value="Phage_terminase_lsu"/>
</dbReference>
<dbReference type="Pfam" id="PF17288">
    <property type="entry name" value="Terminase_3C"/>
    <property type="match status" value="1"/>
</dbReference>
<proteinExistence type="predicted"/>
<dbReference type="PANTHER" id="PTHR39184">
    <property type="match status" value="1"/>
</dbReference>
<dbReference type="InterPro" id="IPR027417">
    <property type="entry name" value="P-loop_NTPase"/>
</dbReference>